<protein>
    <submittedName>
        <fullName evidence="1">Uncharacterized protein</fullName>
    </submittedName>
</protein>
<evidence type="ECO:0000313" key="2">
    <source>
        <dbReference type="Proteomes" id="UP000257109"/>
    </source>
</evidence>
<gene>
    <name evidence="1" type="ORF">CR513_15556</name>
</gene>
<feature type="non-terminal residue" evidence="1">
    <location>
        <position position="1"/>
    </location>
</feature>
<dbReference type="AlphaFoldDB" id="A0A371HEF4"/>
<name>A0A371HEF4_MUCPR</name>
<dbReference type="Proteomes" id="UP000257109">
    <property type="component" value="Unassembled WGS sequence"/>
</dbReference>
<keyword evidence="2" id="KW-1185">Reference proteome</keyword>
<organism evidence="1 2">
    <name type="scientific">Mucuna pruriens</name>
    <name type="common">Velvet bean</name>
    <name type="synonym">Dolichos pruriens</name>
    <dbReference type="NCBI Taxonomy" id="157652"/>
    <lineage>
        <taxon>Eukaryota</taxon>
        <taxon>Viridiplantae</taxon>
        <taxon>Streptophyta</taxon>
        <taxon>Embryophyta</taxon>
        <taxon>Tracheophyta</taxon>
        <taxon>Spermatophyta</taxon>
        <taxon>Magnoliopsida</taxon>
        <taxon>eudicotyledons</taxon>
        <taxon>Gunneridae</taxon>
        <taxon>Pentapetalae</taxon>
        <taxon>rosids</taxon>
        <taxon>fabids</taxon>
        <taxon>Fabales</taxon>
        <taxon>Fabaceae</taxon>
        <taxon>Papilionoideae</taxon>
        <taxon>50 kb inversion clade</taxon>
        <taxon>NPAAA clade</taxon>
        <taxon>indigoferoid/millettioid clade</taxon>
        <taxon>Phaseoleae</taxon>
        <taxon>Mucuna</taxon>
    </lineage>
</organism>
<comment type="caution">
    <text evidence="1">The sequence shown here is derived from an EMBL/GenBank/DDBJ whole genome shotgun (WGS) entry which is preliminary data.</text>
</comment>
<dbReference type="EMBL" id="QJKJ01002824">
    <property type="protein sequence ID" value="RDY01157.1"/>
    <property type="molecule type" value="Genomic_DNA"/>
</dbReference>
<proteinExistence type="predicted"/>
<sequence>MAWNKQFMDLWEHAKQHLKVLGGEAAFWEDRYMKNKHRTLLQHPYETHAKTKLMEVVVDNFEQQHKELKEDVNQLKA</sequence>
<evidence type="ECO:0000313" key="1">
    <source>
        <dbReference type="EMBL" id="RDY01157.1"/>
    </source>
</evidence>
<reference evidence="1" key="1">
    <citation type="submission" date="2018-05" db="EMBL/GenBank/DDBJ databases">
        <title>Draft genome of Mucuna pruriens seed.</title>
        <authorList>
            <person name="Nnadi N.E."/>
            <person name="Vos R."/>
            <person name="Hasami M.H."/>
            <person name="Devisetty U.K."/>
            <person name="Aguiy J.C."/>
        </authorList>
    </citation>
    <scope>NUCLEOTIDE SEQUENCE [LARGE SCALE GENOMIC DNA]</scope>
    <source>
        <strain evidence="1">JCA_2017</strain>
    </source>
</reference>
<accession>A0A371HEF4</accession>